<keyword evidence="6" id="KW-0804">Transcription</keyword>
<evidence type="ECO:0000313" key="11">
    <source>
        <dbReference type="Proteomes" id="UP000240987"/>
    </source>
</evidence>
<dbReference type="GO" id="GO:0044781">
    <property type="term" value="P:bacterial-type flagellum organization"/>
    <property type="evidence" value="ECO:0007669"/>
    <property type="project" value="UniProtKB-KW"/>
</dbReference>
<dbReference type="InterPro" id="IPR031316">
    <property type="entry name" value="FlgM_C"/>
</dbReference>
<dbReference type="Pfam" id="PF04316">
    <property type="entry name" value="FlgM"/>
    <property type="match status" value="1"/>
</dbReference>
<proteinExistence type="inferred from homology"/>
<evidence type="ECO:0000256" key="5">
    <source>
        <dbReference type="ARBA" id="ARBA00023015"/>
    </source>
</evidence>
<evidence type="ECO:0000256" key="7">
    <source>
        <dbReference type="ARBA" id="ARBA00024739"/>
    </source>
</evidence>
<evidence type="ECO:0000256" key="1">
    <source>
        <dbReference type="ARBA" id="ARBA00005322"/>
    </source>
</evidence>
<evidence type="ECO:0000256" key="2">
    <source>
        <dbReference type="ARBA" id="ARBA00017823"/>
    </source>
</evidence>
<gene>
    <name evidence="10" type="primary">flgM</name>
    <name evidence="10" type="ORF">C9J12_15790</name>
</gene>
<keyword evidence="10" id="KW-0282">Flagellum</keyword>
<evidence type="ECO:0000256" key="3">
    <source>
        <dbReference type="ARBA" id="ARBA00022491"/>
    </source>
</evidence>
<comment type="caution">
    <text evidence="10">The sequence shown here is derived from an EMBL/GenBank/DDBJ whole genome shotgun (WGS) entry which is preliminary data.</text>
</comment>
<keyword evidence="11" id="KW-1185">Reference proteome</keyword>
<dbReference type="InterPro" id="IPR035890">
    <property type="entry name" value="Anti-sigma-28_factor_FlgM_sf"/>
</dbReference>
<evidence type="ECO:0000259" key="9">
    <source>
        <dbReference type="Pfam" id="PF04316"/>
    </source>
</evidence>
<accession>A0A2T3JE74</accession>
<comment type="similarity">
    <text evidence="1">Belongs to the FlgM family.</text>
</comment>
<keyword evidence="10" id="KW-0969">Cilium</keyword>
<dbReference type="NCBIfam" id="TIGR03824">
    <property type="entry name" value="FlgM_jcvi"/>
    <property type="match status" value="1"/>
</dbReference>
<keyword evidence="5" id="KW-0805">Transcription regulation</keyword>
<dbReference type="Proteomes" id="UP000240987">
    <property type="component" value="Unassembled WGS sequence"/>
</dbReference>
<dbReference type="EMBL" id="PYMJ01000016">
    <property type="protein sequence ID" value="PSU47190.1"/>
    <property type="molecule type" value="Genomic_DNA"/>
</dbReference>
<evidence type="ECO:0000313" key="10">
    <source>
        <dbReference type="EMBL" id="PSU47190.1"/>
    </source>
</evidence>
<protein>
    <recommendedName>
        <fullName evidence="2">Negative regulator of flagellin synthesis</fullName>
    </recommendedName>
    <alternativeName>
        <fullName evidence="8">Anti-sigma-28 factor</fullName>
    </alternativeName>
</protein>
<dbReference type="AlphaFoldDB" id="A0A2T3JE74"/>
<dbReference type="GO" id="GO:0045892">
    <property type="term" value="P:negative regulation of DNA-templated transcription"/>
    <property type="evidence" value="ECO:0007669"/>
    <property type="project" value="InterPro"/>
</dbReference>
<keyword evidence="4" id="KW-1005">Bacterial flagellum biogenesis</keyword>
<feature type="domain" description="Anti-sigma-28 factor FlgM C-terminal" evidence="9">
    <location>
        <begin position="34"/>
        <end position="87"/>
    </location>
</feature>
<sequence length="93" mass="10088">MNPMIGKISHSLPMVLPPEVTNKTAKPSTSNVAQVELSSELKSLQSAKESMDKTSDVDMNKVAEMKAMLNAGKVSINLDDLAGSMLDFYQDNE</sequence>
<dbReference type="OrthoDB" id="6604101at2"/>
<organism evidence="10 11">
    <name type="scientific">Photobacterium frigidiphilum</name>
    <dbReference type="NCBI Taxonomy" id="264736"/>
    <lineage>
        <taxon>Bacteria</taxon>
        <taxon>Pseudomonadati</taxon>
        <taxon>Pseudomonadota</taxon>
        <taxon>Gammaproteobacteria</taxon>
        <taxon>Vibrionales</taxon>
        <taxon>Vibrionaceae</taxon>
        <taxon>Photobacterium</taxon>
    </lineage>
</organism>
<keyword evidence="10" id="KW-0966">Cell projection</keyword>
<evidence type="ECO:0000256" key="4">
    <source>
        <dbReference type="ARBA" id="ARBA00022795"/>
    </source>
</evidence>
<evidence type="ECO:0000256" key="6">
    <source>
        <dbReference type="ARBA" id="ARBA00023163"/>
    </source>
</evidence>
<name>A0A2T3JE74_9GAMM</name>
<evidence type="ECO:0000256" key="8">
    <source>
        <dbReference type="ARBA" id="ARBA00030117"/>
    </source>
</evidence>
<keyword evidence="3" id="KW-0678">Repressor</keyword>
<comment type="function">
    <text evidence="7">Responsible for the coupling of flagellin expression to flagellar assembly by preventing expression of the flagellin genes when a component of the middle class of proteins is defective. It negatively regulates flagellar genes by inhibiting the activity of FliA by directly binding to FliA.</text>
</comment>
<dbReference type="InterPro" id="IPR007412">
    <property type="entry name" value="FlgM"/>
</dbReference>
<reference evidence="10 11" key="1">
    <citation type="submission" date="2018-01" db="EMBL/GenBank/DDBJ databases">
        <title>Whole genome sequencing of Histamine producing bacteria.</title>
        <authorList>
            <person name="Butler K."/>
        </authorList>
    </citation>
    <scope>NUCLEOTIDE SEQUENCE [LARGE SCALE GENOMIC DNA]</scope>
    <source>
        <strain evidence="10 11">JCM 12947</strain>
    </source>
</reference>
<dbReference type="SUPFAM" id="SSF101498">
    <property type="entry name" value="Anti-sigma factor FlgM"/>
    <property type="match status" value="1"/>
</dbReference>